<feature type="region of interest" description="Disordered" evidence="1">
    <location>
        <begin position="22"/>
        <end position="52"/>
    </location>
</feature>
<feature type="compositionally biased region" description="Low complexity" evidence="1">
    <location>
        <begin position="26"/>
        <end position="52"/>
    </location>
</feature>
<dbReference type="PROSITE" id="PS51257">
    <property type="entry name" value="PROKAR_LIPOPROTEIN"/>
    <property type="match status" value="1"/>
</dbReference>
<feature type="signal peptide" evidence="2">
    <location>
        <begin position="1"/>
        <end position="18"/>
    </location>
</feature>
<dbReference type="AlphaFoldDB" id="A0A6N7PXW6"/>
<dbReference type="OrthoDB" id="5513931at2"/>
<evidence type="ECO:0000256" key="2">
    <source>
        <dbReference type="SAM" id="SignalP"/>
    </source>
</evidence>
<feature type="chain" id="PRO_5026771341" evidence="2">
    <location>
        <begin position="19"/>
        <end position="239"/>
    </location>
</feature>
<reference evidence="3 4" key="1">
    <citation type="submission" date="2019-10" db="EMBL/GenBank/DDBJ databases">
        <title>A soil myxobacterium in the family Polyangiaceae.</title>
        <authorList>
            <person name="Li Y."/>
            <person name="Wang J."/>
        </authorList>
    </citation>
    <scope>NUCLEOTIDE SEQUENCE [LARGE SCALE GENOMIC DNA]</scope>
    <source>
        <strain evidence="3 4">DSM 14734</strain>
    </source>
</reference>
<comment type="caution">
    <text evidence="3">The sequence shown here is derived from an EMBL/GenBank/DDBJ whole genome shotgun (WGS) entry which is preliminary data.</text>
</comment>
<evidence type="ECO:0000256" key="1">
    <source>
        <dbReference type="SAM" id="MobiDB-lite"/>
    </source>
</evidence>
<dbReference type="RefSeq" id="WP_153823636.1">
    <property type="nucleotide sequence ID" value="NZ_WJIE01000013.1"/>
</dbReference>
<protein>
    <submittedName>
        <fullName evidence="3">Uncharacterized protein</fullName>
    </submittedName>
</protein>
<name>A0A6N7PXW6_9BACT</name>
<proteinExistence type="predicted"/>
<dbReference type="Proteomes" id="UP000440224">
    <property type="component" value="Unassembled WGS sequence"/>
</dbReference>
<dbReference type="EMBL" id="WJIE01000013">
    <property type="protein sequence ID" value="MRG96843.1"/>
    <property type="molecule type" value="Genomic_DNA"/>
</dbReference>
<sequence>MRTRLFAALVSITVAACAEKPAGDSAAPEGTGAPAPTSAAPAPTPTAAAPVTAPDDLDTAALKKTLKCAADAKSGPCAVVNAFGSCKPWNAVVPSGDGRWIGRGVRVEGGKTTEEVTILRARRVPANEVGPGQLPAKVGIADITKEDGAAFTQADRLIRTLERSDVPPRSNATLAYLKKRETWPEGFSMKTVGGQVYVASEGGAFVCQGPKQELYLVRRAATRGGSGDGLYATLFAVSW</sequence>
<accession>A0A6N7PXW6</accession>
<evidence type="ECO:0000313" key="3">
    <source>
        <dbReference type="EMBL" id="MRG96843.1"/>
    </source>
</evidence>
<keyword evidence="2" id="KW-0732">Signal</keyword>
<evidence type="ECO:0000313" key="4">
    <source>
        <dbReference type="Proteomes" id="UP000440224"/>
    </source>
</evidence>
<gene>
    <name evidence="3" type="ORF">GF068_33705</name>
</gene>
<organism evidence="3 4">
    <name type="scientific">Polyangium spumosum</name>
    <dbReference type="NCBI Taxonomy" id="889282"/>
    <lineage>
        <taxon>Bacteria</taxon>
        <taxon>Pseudomonadati</taxon>
        <taxon>Myxococcota</taxon>
        <taxon>Polyangia</taxon>
        <taxon>Polyangiales</taxon>
        <taxon>Polyangiaceae</taxon>
        <taxon>Polyangium</taxon>
    </lineage>
</organism>
<keyword evidence="4" id="KW-1185">Reference proteome</keyword>